<dbReference type="RefSeq" id="WP_215785907.1">
    <property type="nucleotide sequence ID" value="NZ_JAHKKG010000003.1"/>
</dbReference>
<comment type="caution">
    <text evidence="1">The sequence shown here is derived from an EMBL/GenBank/DDBJ whole genome shotgun (WGS) entry which is preliminary data.</text>
</comment>
<evidence type="ECO:0000313" key="1">
    <source>
        <dbReference type="EMBL" id="MBU2663864.1"/>
    </source>
</evidence>
<organism evidence="1 2">
    <name type="scientific">Paractinoplanes bogorensis</name>
    <dbReference type="NCBI Taxonomy" id="1610840"/>
    <lineage>
        <taxon>Bacteria</taxon>
        <taxon>Bacillati</taxon>
        <taxon>Actinomycetota</taxon>
        <taxon>Actinomycetes</taxon>
        <taxon>Micromonosporales</taxon>
        <taxon>Micromonosporaceae</taxon>
        <taxon>Paractinoplanes</taxon>
    </lineage>
</organism>
<proteinExistence type="predicted"/>
<accession>A0ABS5YK55</accession>
<gene>
    <name evidence="1" type="ORF">KOI35_10225</name>
</gene>
<dbReference type="EMBL" id="JAHKKG010000003">
    <property type="protein sequence ID" value="MBU2663864.1"/>
    <property type="molecule type" value="Genomic_DNA"/>
</dbReference>
<protein>
    <submittedName>
        <fullName evidence="1">Uncharacterized protein</fullName>
    </submittedName>
</protein>
<keyword evidence="2" id="KW-1185">Reference proteome</keyword>
<dbReference type="Proteomes" id="UP001519654">
    <property type="component" value="Unassembled WGS sequence"/>
</dbReference>
<name>A0ABS5YK55_9ACTN</name>
<evidence type="ECO:0000313" key="2">
    <source>
        <dbReference type="Proteomes" id="UP001519654"/>
    </source>
</evidence>
<reference evidence="1 2" key="1">
    <citation type="submission" date="2021-06" db="EMBL/GenBank/DDBJ databases">
        <title>Actinoplanes lichenicola sp. nov., and Actinoplanes ovalisporus sp. nov., isolated from lichen in Thailand.</title>
        <authorList>
            <person name="Saeng-In P."/>
            <person name="Kanchanasin P."/>
            <person name="Yuki M."/>
            <person name="Kudo T."/>
            <person name="Ohkuma M."/>
            <person name="Phongsopitanun W."/>
            <person name="Tanasupawat S."/>
        </authorList>
    </citation>
    <scope>NUCLEOTIDE SEQUENCE [LARGE SCALE GENOMIC DNA]</scope>
    <source>
        <strain evidence="1 2">NBRC 110975</strain>
    </source>
</reference>
<sequence>MGTDALGMAFESACLVRCARSLAPVPARRREVRLTTVPRPAGPLAEFGHPAAADRLAGRLAALGFAATTEMHTGGVARTYELQRVLVPEHERAALERRLTVAWQWGRQQLLADGPRVPLATDHTRRLTLARYAWQAALLAGGPRRRAGTLRVKLGDPETAEVLLRGARLIGVSGEVIRRQGCFAVAVANSAVPLLTTAPHLRP</sequence>